<name>A0A8S5VTT7_9CAUD</name>
<protein>
    <submittedName>
        <fullName evidence="6">GroEL</fullName>
    </submittedName>
</protein>
<dbReference type="GO" id="GO:0005524">
    <property type="term" value="F:ATP binding"/>
    <property type="evidence" value="ECO:0007669"/>
    <property type="project" value="UniProtKB-KW"/>
</dbReference>
<dbReference type="SUPFAM" id="SSF54849">
    <property type="entry name" value="GroEL-intermediate domain like"/>
    <property type="match status" value="2"/>
</dbReference>
<dbReference type="NCBIfam" id="NF009487">
    <property type="entry name" value="PRK12849.1"/>
    <property type="match status" value="1"/>
</dbReference>
<comment type="similarity">
    <text evidence="2">Belongs to the TCP-1 chaperonin family.</text>
</comment>
<organism evidence="6">
    <name type="scientific">Ackermannviridae sp</name>
    <dbReference type="NCBI Taxonomy" id="2831612"/>
    <lineage>
        <taxon>Viruses</taxon>
        <taxon>Duplodnaviria</taxon>
        <taxon>Heunggongvirae</taxon>
        <taxon>Uroviricota</taxon>
        <taxon>Caudoviricetes</taxon>
        <taxon>Pantevenvirales</taxon>
        <taxon>Ackermannviridae</taxon>
    </lineage>
</organism>
<evidence type="ECO:0000256" key="2">
    <source>
        <dbReference type="ARBA" id="ARBA00008020"/>
    </source>
</evidence>
<reference evidence="6" key="1">
    <citation type="journal article" date="2021" name="Proc. Natl. Acad. Sci. U.S.A.">
        <title>A Catalog of Tens of Thousands of Viruses from Human Metagenomes Reveals Hidden Associations with Chronic Diseases.</title>
        <authorList>
            <person name="Tisza M.J."/>
            <person name="Buck C.B."/>
        </authorList>
    </citation>
    <scope>NUCLEOTIDE SEQUENCE</scope>
    <source>
        <strain evidence="6">CtASH1</strain>
    </source>
</reference>
<dbReference type="Gene3D" id="3.50.7.10">
    <property type="entry name" value="GroEL"/>
    <property type="match status" value="1"/>
</dbReference>
<dbReference type="InterPro" id="IPR027409">
    <property type="entry name" value="GroEL-like_apical_dom_sf"/>
</dbReference>
<keyword evidence="5" id="KW-0143">Chaperone</keyword>
<dbReference type="GO" id="GO:0042026">
    <property type="term" value="P:protein refolding"/>
    <property type="evidence" value="ECO:0007669"/>
    <property type="project" value="InterPro"/>
</dbReference>
<evidence type="ECO:0000256" key="4">
    <source>
        <dbReference type="ARBA" id="ARBA00022840"/>
    </source>
</evidence>
<dbReference type="FunFam" id="3.50.7.10:FF:000001">
    <property type="entry name" value="60 kDa chaperonin"/>
    <property type="match status" value="1"/>
</dbReference>
<dbReference type="PANTHER" id="PTHR45633">
    <property type="entry name" value="60 KDA HEAT SHOCK PROTEIN, MITOCHONDRIAL"/>
    <property type="match status" value="1"/>
</dbReference>
<sequence length="529" mass="58919">MNAVDVKSGSEARELILVGAKTIHDVVGSTLGPGGRNVIIKHNTYDVPQVTKDGVTVARKMKLQNYWHNIGCQLVKQASMRTAVDAGDGTTSSVVMAYTMMKLIDGLLNENPEIDVHRLRHEMEKMKDVLIEKLREIATPIVDIQQVFDIAKISTNNDEKLAGLLSEIYGKIGKDGIIVLEQSQLSDITYSIESGFRFDGGWQSHYFVNDKSKMSFESDDCAIFITNHKIQDGKTMLNALSRIYGTGVRDLLIIAENIEGEALSTLIANNQSGKMNICLVNPPYYGQKREEYLTDLSISLGMKPLMVGDQSVTPLSFTEEYFSCGRSVFVDKNTTTIRNDKESVSSAVEEHISNLKSLMDSDEEDKEWIEKRIATLRSSVAVIKVGGNSESEVYEHKDRLEDAICAIRSAYKDGIVAGCGITYLRLISALDPSLDTFHIMKTGLESVFKKIMDNSCISEEEESSILYFVKEDDEYGYDAKKRQKSYNSISDGIIDSARVIKNCIENSISVAIMFMISDNIVMEIDESII</sequence>
<dbReference type="Gene3D" id="3.30.260.10">
    <property type="entry name" value="TCP-1-like chaperonin intermediate domain"/>
    <property type="match status" value="1"/>
</dbReference>
<evidence type="ECO:0000256" key="3">
    <source>
        <dbReference type="ARBA" id="ARBA00022741"/>
    </source>
</evidence>
<dbReference type="GO" id="GO:0140662">
    <property type="term" value="F:ATP-dependent protein folding chaperone"/>
    <property type="evidence" value="ECO:0007669"/>
    <property type="project" value="InterPro"/>
</dbReference>
<dbReference type="Gene3D" id="1.10.560.10">
    <property type="entry name" value="GroEL-like equatorial domain"/>
    <property type="match status" value="1"/>
</dbReference>
<accession>A0A8S5VTT7</accession>
<dbReference type="InterPro" id="IPR017998">
    <property type="entry name" value="Chaperone_TCP-1"/>
</dbReference>
<dbReference type="Pfam" id="PF00118">
    <property type="entry name" value="Cpn60_TCP1"/>
    <property type="match status" value="1"/>
</dbReference>
<dbReference type="InterPro" id="IPR002423">
    <property type="entry name" value="Cpn60/GroEL/TCP-1"/>
</dbReference>
<evidence type="ECO:0000313" key="6">
    <source>
        <dbReference type="EMBL" id="DAG97897.1"/>
    </source>
</evidence>
<dbReference type="InterPro" id="IPR001844">
    <property type="entry name" value="Cpn60/GroEL"/>
</dbReference>
<dbReference type="PRINTS" id="PR00304">
    <property type="entry name" value="TCOMPLEXTCP1"/>
</dbReference>
<dbReference type="InterPro" id="IPR027410">
    <property type="entry name" value="TCP-1-like_intermed_sf"/>
</dbReference>
<proteinExistence type="inferred from homology"/>
<keyword evidence="3" id="KW-0547">Nucleotide-binding</keyword>
<keyword evidence="4" id="KW-0067">ATP-binding</keyword>
<evidence type="ECO:0000256" key="1">
    <source>
        <dbReference type="ARBA" id="ARBA00006607"/>
    </source>
</evidence>
<comment type="similarity">
    <text evidence="1">Belongs to the chaperonin (HSP60) family.</text>
</comment>
<dbReference type="EMBL" id="BK035393">
    <property type="protein sequence ID" value="DAG97897.1"/>
    <property type="molecule type" value="Genomic_DNA"/>
</dbReference>
<dbReference type="SUPFAM" id="SSF52029">
    <property type="entry name" value="GroEL apical domain-like"/>
    <property type="match status" value="1"/>
</dbReference>
<dbReference type="InterPro" id="IPR027413">
    <property type="entry name" value="GROEL-like_equatorial_sf"/>
</dbReference>
<dbReference type="SUPFAM" id="SSF48592">
    <property type="entry name" value="GroEL equatorial domain-like"/>
    <property type="match status" value="1"/>
</dbReference>
<evidence type="ECO:0000256" key="5">
    <source>
        <dbReference type="ARBA" id="ARBA00023186"/>
    </source>
</evidence>